<dbReference type="InterPro" id="IPR000421">
    <property type="entry name" value="FA58C"/>
</dbReference>
<evidence type="ECO:0000313" key="2">
    <source>
        <dbReference type="EMBL" id="WAR31680.1"/>
    </source>
</evidence>
<dbReference type="Proteomes" id="UP001164746">
    <property type="component" value="Chromosome 17"/>
</dbReference>
<dbReference type="InterPro" id="IPR058897">
    <property type="entry name" value="PAPPA_SD_C"/>
</dbReference>
<dbReference type="InterPro" id="IPR008979">
    <property type="entry name" value="Galactose-bd-like_sf"/>
</dbReference>
<dbReference type="Pfam" id="PF25900">
    <property type="entry name" value="PAPPA"/>
    <property type="match status" value="1"/>
</dbReference>
<dbReference type="EMBL" id="CP111028">
    <property type="protein sequence ID" value="WAR31680.1"/>
    <property type="molecule type" value="Genomic_DNA"/>
</dbReference>
<evidence type="ECO:0000259" key="1">
    <source>
        <dbReference type="PROSITE" id="PS50022"/>
    </source>
</evidence>
<evidence type="ECO:0000313" key="3">
    <source>
        <dbReference type="Proteomes" id="UP001164746"/>
    </source>
</evidence>
<name>A0ABY7GC77_MYAAR</name>
<organism evidence="2 3">
    <name type="scientific">Mya arenaria</name>
    <name type="common">Soft-shell clam</name>
    <dbReference type="NCBI Taxonomy" id="6604"/>
    <lineage>
        <taxon>Eukaryota</taxon>
        <taxon>Metazoa</taxon>
        <taxon>Spiralia</taxon>
        <taxon>Lophotrochozoa</taxon>
        <taxon>Mollusca</taxon>
        <taxon>Bivalvia</taxon>
        <taxon>Autobranchia</taxon>
        <taxon>Heteroconchia</taxon>
        <taxon>Euheterodonta</taxon>
        <taxon>Imparidentia</taxon>
        <taxon>Neoheterodontei</taxon>
        <taxon>Myida</taxon>
        <taxon>Myoidea</taxon>
        <taxon>Myidae</taxon>
        <taxon>Mya</taxon>
    </lineage>
</organism>
<proteinExistence type="predicted"/>
<sequence length="122" mass="13828">FDSTQVIGLPDVYPEDGDKEGSWRIGENGPNEYIQVQFNKSVYISGIEIYETFNAGMTQEVLAHDGSSWVSLWSTTSNKKIDKTRIFSPPLQVTNFLSNHIRINVDGNKEWPELDAIRLHGK</sequence>
<accession>A0ABY7GC77</accession>
<protein>
    <submittedName>
        <fullName evidence="2">FBXL4-like protein</fullName>
    </submittedName>
</protein>
<gene>
    <name evidence="2" type="ORF">MAR_034222</name>
</gene>
<dbReference type="Gene3D" id="2.60.120.260">
    <property type="entry name" value="Galactose-binding domain-like"/>
    <property type="match status" value="1"/>
</dbReference>
<feature type="non-terminal residue" evidence="2">
    <location>
        <position position="1"/>
    </location>
</feature>
<feature type="domain" description="F5/8 type C" evidence="1">
    <location>
        <begin position="1"/>
        <end position="122"/>
    </location>
</feature>
<dbReference type="PROSITE" id="PS50022">
    <property type="entry name" value="FA58C_3"/>
    <property type="match status" value="1"/>
</dbReference>
<keyword evidence="3" id="KW-1185">Reference proteome</keyword>
<reference evidence="2" key="1">
    <citation type="submission" date="2022-11" db="EMBL/GenBank/DDBJ databases">
        <title>Centuries of genome instability and evolution in soft-shell clam transmissible cancer (bioRxiv).</title>
        <authorList>
            <person name="Hart S.F.M."/>
            <person name="Yonemitsu M.A."/>
            <person name="Giersch R.M."/>
            <person name="Beal B.F."/>
            <person name="Arriagada G."/>
            <person name="Davis B.W."/>
            <person name="Ostrander E.A."/>
            <person name="Goff S.P."/>
            <person name="Metzger M.J."/>
        </authorList>
    </citation>
    <scope>NUCLEOTIDE SEQUENCE</scope>
    <source>
        <strain evidence="2">MELC-2E11</strain>
        <tissue evidence="2">Siphon/mantle</tissue>
    </source>
</reference>
<dbReference type="SUPFAM" id="SSF49785">
    <property type="entry name" value="Galactose-binding domain-like"/>
    <property type="match status" value="1"/>
</dbReference>
<feature type="non-terminal residue" evidence="2">
    <location>
        <position position="122"/>
    </location>
</feature>